<sequence>MTTKKYLNNLPTFKNVLPRVRNGQVKFPYLAAFNTKDREFILLGTRHSNEISNPHIELIKKLVNDFAERYPNGIIISENNCHDTDRDSIDEAIHRVGESGATHWYAHLHNMAVVCMEPPYPEVITKLCQRFKPKDVVHTMIEIAVEPCKRIGSLITAEQGLERQLDYWSKHEKLIKTAGFTPTKEWFKKYKVGAKSSTIIGEMVQIRDETILSEITKLWKSGKSILMIYGGTHILRLAPAIEQLVGTEPQVIE</sequence>
<dbReference type="AlphaFoldDB" id="A0A1G2IDX5"/>
<name>A0A1G2IDX5_9BACT</name>
<evidence type="ECO:0000313" key="2">
    <source>
        <dbReference type="Proteomes" id="UP000178826"/>
    </source>
</evidence>
<comment type="caution">
    <text evidence="1">The sequence shown here is derived from an EMBL/GenBank/DDBJ whole genome shotgun (WGS) entry which is preliminary data.</text>
</comment>
<proteinExistence type="predicted"/>
<evidence type="ECO:0000313" key="1">
    <source>
        <dbReference type="EMBL" id="OGZ72912.1"/>
    </source>
</evidence>
<reference evidence="1 2" key="1">
    <citation type="journal article" date="2016" name="Nat. Commun.">
        <title>Thousands of microbial genomes shed light on interconnected biogeochemical processes in an aquifer system.</title>
        <authorList>
            <person name="Anantharaman K."/>
            <person name="Brown C.T."/>
            <person name="Hug L.A."/>
            <person name="Sharon I."/>
            <person name="Castelle C.J."/>
            <person name="Probst A.J."/>
            <person name="Thomas B.C."/>
            <person name="Singh A."/>
            <person name="Wilkins M.J."/>
            <person name="Karaoz U."/>
            <person name="Brodie E.L."/>
            <person name="Williams K.H."/>
            <person name="Hubbard S.S."/>
            <person name="Banfield J.F."/>
        </authorList>
    </citation>
    <scope>NUCLEOTIDE SEQUENCE [LARGE SCALE GENOMIC DNA]</scope>
</reference>
<accession>A0A1G2IDX5</accession>
<gene>
    <name evidence="1" type="ORF">A2998_02500</name>
</gene>
<dbReference type="EMBL" id="MHOZ01000031">
    <property type="protein sequence ID" value="OGZ72912.1"/>
    <property type="molecule type" value="Genomic_DNA"/>
</dbReference>
<organism evidence="1 2">
    <name type="scientific">Candidatus Staskawiczbacteria bacterium RIFCSPLOWO2_01_FULL_37_25b</name>
    <dbReference type="NCBI Taxonomy" id="1802213"/>
    <lineage>
        <taxon>Bacteria</taxon>
        <taxon>Candidatus Staskawicziibacteriota</taxon>
    </lineage>
</organism>
<dbReference type="Proteomes" id="UP000178826">
    <property type="component" value="Unassembled WGS sequence"/>
</dbReference>
<protein>
    <recommendedName>
        <fullName evidence="3">Haem-binding uptake Tiki superfamily ChaN domain-containing protein</fullName>
    </recommendedName>
</protein>
<evidence type="ECO:0008006" key="3">
    <source>
        <dbReference type="Google" id="ProtNLM"/>
    </source>
</evidence>